<reference evidence="2 3" key="1">
    <citation type="journal article" date="2018" name="Sci. Data">
        <title>The draft genome sequence of cork oak.</title>
        <authorList>
            <person name="Ramos A.M."/>
            <person name="Usie A."/>
            <person name="Barbosa P."/>
            <person name="Barros P.M."/>
            <person name="Capote T."/>
            <person name="Chaves I."/>
            <person name="Simoes F."/>
            <person name="Abreu I."/>
            <person name="Carrasquinho I."/>
            <person name="Faro C."/>
            <person name="Guimaraes J.B."/>
            <person name="Mendonca D."/>
            <person name="Nobrega F."/>
            <person name="Rodrigues L."/>
            <person name="Saibo N.J.M."/>
            <person name="Varela M.C."/>
            <person name="Egas C."/>
            <person name="Matos J."/>
            <person name="Miguel C.M."/>
            <person name="Oliveira M.M."/>
            <person name="Ricardo C.P."/>
            <person name="Goncalves S."/>
        </authorList>
    </citation>
    <scope>NUCLEOTIDE SEQUENCE [LARGE SCALE GENOMIC DNA]</scope>
    <source>
        <strain evidence="3">cv. HL8</strain>
    </source>
</reference>
<evidence type="ECO:0000313" key="2">
    <source>
        <dbReference type="EMBL" id="KAK7846989.1"/>
    </source>
</evidence>
<feature type="transmembrane region" description="Helical" evidence="1">
    <location>
        <begin position="9"/>
        <end position="28"/>
    </location>
</feature>
<keyword evidence="3" id="KW-1185">Reference proteome</keyword>
<dbReference type="Proteomes" id="UP000237347">
    <property type="component" value="Unassembled WGS sequence"/>
</dbReference>
<sequence>MANMTDCEYYLVCFLLLLLSSLLFHFIINKLLKLKTHPKLPLSPPALPVIGISNFYVASKVN</sequence>
<protein>
    <recommendedName>
        <fullName evidence="4">Cytochrome P450</fullName>
    </recommendedName>
</protein>
<keyword evidence="1" id="KW-0472">Membrane</keyword>
<organism evidence="2 3">
    <name type="scientific">Quercus suber</name>
    <name type="common">Cork oak</name>
    <dbReference type="NCBI Taxonomy" id="58331"/>
    <lineage>
        <taxon>Eukaryota</taxon>
        <taxon>Viridiplantae</taxon>
        <taxon>Streptophyta</taxon>
        <taxon>Embryophyta</taxon>
        <taxon>Tracheophyta</taxon>
        <taxon>Spermatophyta</taxon>
        <taxon>Magnoliopsida</taxon>
        <taxon>eudicotyledons</taxon>
        <taxon>Gunneridae</taxon>
        <taxon>Pentapetalae</taxon>
        <taxon>rosids</taxon>
        <taxon>fabids</taxon>
        <taxon>Fagales</taxon>
        <taxon>Fagaceae</taxon>
        <taxon>Quercus</taxon>
    </lineage>
</organism>
<proteinExistence type="predicted"/>
<dbReference type="EMBL" id="PKMF04000148">
    <property type="protein sequence ID" value="KAK7846989.1"/>
    <property type="molecule type" value="Genomic_DNA"/>
</dbReference>
<evidence type="ECO:0000313" key="3">
    <source>
        <dbReference type="Proteomes" id="UP000237347"/>
    </source>
</evidence>
<evidence type="ECO:0000256" key="1">
    <source>
        <dbReference type="SAM" id="Phobius"/>
    </source>
</evidence>
<keyword evidence="1" id="KW-0812">Transmembrane</keyword>
<dbReference type="AlphaFoldDB" id="A0AAW0L825"/>
<evidence type="ECO:0008006" key="4">
    <source>
        <dbReference type="Google" id="ProtNLM"/>
    </source>
</evidence>
<accession>A0AAW0L825</accession>
<gene>
    <name evidence="2" type="ORF">CFP56_007317</name>
</gene>
<comment type="caution">
    <text evidence="2">The sequence shown here is derived from an EMBL/GenBank/DDBJ whole genome shotgun (WGS) entry which is preliminary data.</text>
</comment>
<name>A0AAW0L825_QUESU</name>
<keyword evidence="1" id="KW-1133">Transmembrane helix</keyword>